<evidence type="ECO:0000313" key="5">
    <source>
        <dbReference type="RefSeq" id="XP_056682807.1"/>
    </source>
</evidence>
<proteinExistence type="predicted"/>
<dbReference type="InterPro" id="IPR032675">
    <property type="entry name" value="LRR_dom_sf"/>
</dbReference>
<gene>
    <name evidence="5" type="primary">LOC110778320</name>
</gene>
<reference evidence="4" key="1">
    <citation type="journal article" date="2021" name="Nat. Commun.">
        <title>Genomic analyses provide insights into spinach domestication and the genetic basis of agronomic traits.</title>
        <authorList>
            <person name="Cai X."/>
            <person name="Sun X."/>
            <person name="Xu C."/>
            <person name="Sun H."/>
            <person name="Wang X."/>
            <person name="Ge C."/>
            <person name="Zhang Z."/>
            <person name="Wang Q."/>
            <person name="Fei Z."/>
            <person name="Jiao C."/>
            <person name="Wang Q."/>
        </authorList>
    </citation>
    <scope>NUCLEOTIDE SEQUENCE [LARGE SCALE GENOMIC DNA]</scope>
    <source>
        <strain evidence="4">cv. Varoflay</strain>
    </source>
</reference>
<evidence type="ECO:0000259" key="3">
    <source>
        <dbReference type="Pfam" id="PF12819"/>
    </source>
</evidence>
<dbReference type="Gene3D" id="3.80.10.10">
    <property type="entry name" value="Ribonuclease Inhibitor"/>
    <property type="match status" value="1"/>
</dbReference>
<feature type="chain" id="PRO_5047197975" evidence="2">
    <location>
        <begin position="21"/>
        <end position="521"/>
    </location>
</feature>
<dbReference type="Pfam" id="PF12819">
    <property type="entry name" value="Malectin_like"/>
    <property type="match status" value="1"/>
</dbReference>
<keyword evidence="4" id="KW-1185">Reference proteome</keyword>
<name>A0ABM3QHG8_SPIOL</name>
<dbReference type="Pfam" id="PF00560">
    <property type="entry name" value="LRR_1"/>
    <property type="match status" value="2"/>
</dbReference>
<organism evidence="4 5">
    <name type="scientific">Spinacia oleracea</name>
    <name type="common">Spinach</name>
    <dbReference type="NCBI Taxonomy" id="3562"/>
    <lineage>
        <taxon>Eukaryota</taxon>
        <taxon>Viridiplantae</taxon>
        <taxon>Streptophyta</taxon>
        <taxon>Embryophyta</taxon>
        <taxon>Tracheophyta</taxon>
        <taxon>Spermatophyta</taxon>
        <taxon>Magnoliopsida</taxon>
        <taxon>eudicotyledons</taxon>
        <taxon>Gunneridae</taxon>
        <taxon>Pentapetalae</taxon>
        <taxon>Caryophyllales</taxon>
        <taxon>Chenopodiaceae</taxon>
        <taxon>Chenopodioideae</taxon>
        <taxon>Anserineae</taxon>
        <taxon>Spinacia</taxon>
    </lineage>
</organism>
<evidence type="ECO:0000256" key="2">
    <source>
        <dbReference type="SAM" id="SignalP"/>
    </source>
</evidence>
<sequence length="521" mass="58532">MSIFIFIIWVCIIPSSLIHADDLRAPRGFLVSCGSTERTDISGLKYIPDQSFISVGNSTTVKTNNTNNNNDHQLFPILSKLRYFPDKSARKYCYTFQVIQGAKYLVRTTYYYGNFDGRQDPPVFDQIIDGTRWSVVDTAAEYGKGLASYYELVVISHGKVLSVCLARNERTDGSSNPFISAIEVMFLDNTLYKSVDLHKYVLSTVARHTFGNDDKNGDEADFISYPDDEYNRMWQQFKDSNPTVKCQSKITPSDFWNAPPVQALSSAITTSRGKTLLIKWPPLPLPESNYHISLYFQDNRTPSSYSWRMFKILINGDTFYNKLNVTTNGVNVYAPQWPLSGQTQITLVPDDRDPVGPILNAAEMFQLLPLGGRTSDKDVMAMDDLDRSLNNPPSDWNGDPCLPQKNSWSGVTCTQLNGFARVETMNLTGLGLTGSLSTSIRDLTAVVHLWLGHNKLSGTLPNMSTMKMLETLHLENNQFEGSIPESLGSLPRIREIYLQNNKFKGGIPDSLKTRQGLTIRL</sequence>
<dbReference type="RefSeq" id="XP_056682807.1">
    <property type="nucleotide sequence ID" value="XM_056826829.1"/>
</dbReference>
<accession>A0ABM3QHG8</accession>
<feature type="domain" description="Malectin-like" evidence="3">
    <location>
        <begin position="31"/>
        <end position="366"/>
    </location>
</feature>
<dbReference type="PANTHER" id="PTHR45631">
    <property type="entry name" value="OS07G0107800 PROTEIN-RELATED"/>
    <property type="match status" value="1"/>
</dbReference>
<evidence type="ECO:0000313" key="4">
    <source>
        <dbReference type="Proteomes" id="UP000813463"/>
    </source>
</evidence>
<dbReference type="InterPro" id="IPR001611">
    <property type="entry name" value="Leu-rich_rpt"/>
</dbReference>
<dbReference type="Proteomes" id="UP000813463">
    <property type="component" value="Chromosome 4"/>
</dbReference>
<comment type="subcellular location">
    <subcellularLocation>
        <location evidence="1">Membrane</location>
        <topology evidence="1">Single-pass membrane protein</topology>
    </subcellularLocation>
</comment>
<protein>
    <submittedName>
        <fullName evidence="5">Probable LRR receptor-like serine/threonine-protein kinase At5g59680</fullName>
    </submittedName>
</protein>
<keyword evidence="2" id="KW-0732">Signal</keyword>
<dbReference type="Gene3D" id="2.60.120.430">
    <property type="entry name" value="Galactose-binding lectin"/>
    <property type="match status" value="1"/>
</dbReference>
<dbReference type="PANTHER" id="PTHR45631:SF45">
    <property type="entry name" value="LEUCINE-RICH REPEAT (LRR) FAMILY PROTEIN"/>
    <property type="match status" value="1"/>
</dbReference>
<feature type="signal peptide" evidence="2">
    <location>
        <begin position="1"/>
        <end position="20"/>
    </location>
</feature>
<dbReference type="GeneID" id="110778320"/>
<dbReference type="InterPro" id="IPR024788">
    <property type="entry name" value="Malectin-like_Carb-bd_dom"/>
</dbReference>
<reference evidence="5" key="2">
    <citation type="submission" date="2025-08" db="UniProtKB">
        <authorList>
            <consortium name="RefSeq"/>
        </authorList>
    </citation>
    <scope>IDENTIFICATION</scope>
    <source>
        <tissue evidence="5">Leaf</tissue>
    </source>
</reference>
<dbReference type="SUPFAM" id="SSF52058">
    <property type="entry name" value="L domain-like"/>
    <property type="match status" value="1"/>
</dbReference>
<evidence type="ECO:0000256" key="1">
    <source>
        <dbReference type="ARBA" id="ARBA00004167"/>
    </source>
</evidence>